<dbReference type="InterPro" id="IPR057483">
    <property type="entry name" value="MSL2/3_TM_dom"/>
</dbReference>
<keyword evidence="6 8" id="KW-0472">Membrane</keyword>
<evidence type="ECO:0000256" key="4">
    <source>
        <dbReference type="ARBA" id="ARBA00022989"/>
    </source>
</evidence>
<dbReference type="InterPro" id="IPR045042">
    <property type="entry name" value="YnaI-like"/>
</dbReference>
<evidence type="ECO:0000313" key="12">
    <source>
        <dbReference type="EMBL" id="RVW59280.1"/>
    </source>
</evidence>
<dbReference type="PANTHER" id="PTHR43634:SF2">
    <property type="entry name" value="LOW CONDUCTANCE MECHANOSENSITIVE CHANNEL YNAI"/>
    <property type="match status" value="1"/>
</dbReference>
<dbReference type="AlphaFoldDB" id="A0A438FHR7"/>
<comment type="subcellular location">
    <subcellularLocation>
        <location evidence="1">Membrane</location>
        <topology evidence="1">Multi-pass membrane protein</topology>
    </subcellularLocation>
</comment>
<dbReference type="InterPro" id="IPR006685">
    <property type="entry name" value="MscS_channel_2nd"/>
</dbReference>
<reference evidence="12 13" key="1">
    <citation type="journal article" date="2018" name="PLoS Genet.">
        <title>Population sequencing reveals clonal diversity and ancestral inbreeding in the grapevine cultivar Chardonnay.</title>
        <authorList>
            <person name="Roach M.J."/>
            <person name="Johnson D.L."/>
            <person name="Bohlmann J."/>
            <person name="van Vuuren H.J."/>
            <person name="Jones S.J."/>
            <person name="Pretorius I.S."/>
            <person name="Schmidt S.A."/>
            <person name="Borneman A.R."/>
        </authorList>
    </citation>
    <scope>NUCLEOTIDE SEQUENCE [LARGE SCALE GENOMIC DNA]</scope>
    <source>
        <strain evidence="13">cv. Chardonnay</strain>
        <tissue evidence="12">Leaf</tissue>
    </source>
</reference>
<evidence type="ECO:0000313" key="13">
    <source>
        <dbReference type="Proteomes" id="UP000288805"/>
    </source>
</evidence>
<dbReference type="PANTHER" id="PTHR43634">
    <property type="entry name" value="OW CONDUCTANCE MECHANOSENSITIVE CHANNEL"/>
    <property type="match status" value="1"/>
</dbReference>
<comment type="caution">
    <text evidence="12">The sequence shown here is derived from an EMBL/GenBank/DDBJ whole genome shotgun (WGS) entry which is preliminary data.</text>
</comment>
<protein>
    <submittedName>
        <fullName evidence="12">Mechanosensitive ion channel protein 2, chloroplastic</fullName>
    </submittedName>
</protein>
<feature type="transmembrane region" description="Helical" evidence="8">
    <location>
        <begin position="54"/>
        <end position="72"/>
    </location>
</feature>
<evidence type="ECO:0000256" key="7">
    <source>
        <dbReference type="ARBA" id="ARBA00023303"/>
    </source>
</evidence>
<dbReference type="SUPFAM" id="SSF50182">
    <property type="entry name" value="Sm-like ribonucleoproteins"/>
    <property type="match status" value="1"/>
</dbReference>
<dbReference type="InterPro" id="IPR010920">
    <property type="entry name" value="LSM_dom_sf"/>
</dbReference>
<sequence>MVIIMSKKMNVFRSIITVPWGIGTKPKELSPYFVSRAANSSDARTIGFQFTRKVVYIAIWVAAISLFMELLGFSTQKWLTTGGLGTVLLTLVGRKIFTNLLSSVMIHATQPFVVNEWIQTRIEGYEVFGTVEHVGWWSSTIIRGDDREVVHIPKHKFTVNVVRNLSQKTHWHIKTHFAIGHLDVNKINNIIADMHKVLAKNPQVEQQGLHGRVKAILLDLLRVVNHHQACLAIPIRTVQKEYNMADMEMENIPFADDNIQQGVNPYRSSDKHNLLVLKSNSSIPSRGVTDFTLTVRKLATQNSGIWKFDRNGTTDINVGSSRSSHVLAISHNSRQWGGFTNGVLLKRYPT</sequence>
<proteinExistence type="inferred from homology"/>
<comment type="similarity">
    <text evidence="2">Belongs to the MscS (TC 1.A.23) family.</text>
</comment>
<dbReference type="Proteomes" id="UP000288805">
    <property type="component" value="Unassembled WGS sequence"/>
</dbReference>
<evidence type="ECO:0000259" key="10">
    <source>
        <dbReference type="Pfam" id="PF24956"/>
    </source>
</evidence>
<feature type="domain" description="Mechanosensitive ion channel protein 2/3 C-terminal" evidence="10">
    <location>
        <begin position="171"/>
        <end position="213"/>
    </location>
</feature>
<evidence type="ECO:0000256" key="2">
    <source>
        <dbReference type="ARBA" id="ARBA00008017"/>
    </source>
</evidence>
<accession>A0A438FHR7</accession>
<evidence type="ECO:0000256" key="1">
    <source>
        <dbReference type="ARBA" id="ARBA00004141"/>
    </source>
</evidence>
<dbReference type="Pfam" id="PF25237">
    <property type="entry name" value="MSL2_3"/>
    <property type="match status" value="1"/>
</dbReference>
<keyword evidence="5" id="KW-0813">Transport</keyword>
<evidence type="ECO:0000256" key="3">
    <source>
        <dbReference type="ARBA" id="ARBA00022692"/>
    </source>
</evidence>
<feature type="domain" description="Mechanosensitive channel protein 2/3 transmembrane" evidence="11">
    <location>
        <begin position="33"/>
        <end position="94"/>
    </location>
</feature>
<dbReference type="Gene3D" id="2.30.30.60">
    <property type="match status" value="1"/>
</dbReference>
<dbReference type="GO" id="GO:0016020">
    <property type="term" value="C:membrane"/>
    <property type="evidence" value="ECO:0007669"/>
    <property type="project" value="UniProtKB-SubCell"/>
</dbReference>
<keyword evidence="5" id="KW-0406">Ion transport</keyword>
<dbReference type="EMBL" id="QGNW01000898">
    <property type="protein sequence ID" value="RVW59280.1"/>
    <property type="molecule type" value="Genomic_DNA"/>
</dbReference>
<dbReference type="GO" id="GO:0034220">
    <property type="term" value="P:monoatomic ion transmembrane transport"/>
    <property type="evidence" value="ECO:0007669"/>
    <property type="project" value="UniProtKB-KW"/>
</dbReference>
<feature type="domain" description="Mechanosensitive ion channel MscS" evidence="9">
    <location>
        <begin position="96"/>
        <end position="166"/>
    </location>
</feature>
<evidence type="ECO:0000256" key="5">
    <source>
        <dbReference type="ARBA" id="ARBA00023065"/>
    </source>
</evidence>
<keyword evidence="4 8" id="KW-1133">Transmembrane helix</keyword>
<name>A0A438FHR7_VITVI</name>
<dbReference type="InterPro" id="IPR056876">
    <property type="entry name" value="Msl2-3_C"/>
</dbReference>
<dbReference type="InterPro" id="IPR023408">
    <property type="entry name" value="MscS_beta-dom_sf"/>
</dbReference>
<evidence type="ECO:0000256" key="8">
    <source>
        <dbReference type="SAM" id="Phobius"/>
    </source>
</evidence>
<evidence type="ECO:0000259" key="11">
    <source>
        <dbReference type="Pfam" id="PF25237"/>
    </source>
</evidence>
<gene>
    <name evidence="12" type="primary">MSL2_5</name>
    <name evidence="12" type="ORF">CK203_113070</name>
</gene>
<dbReference type="Pfam" id="PF24956">
    <property type="entry name" value="Msl2-3_C"/>
    <property type="match status" value="1"/>
</dbReference>
<dbReference type="Gene3D" id="1.10.287.1260">
    <property type="match status" value="1"/>
</dbReference>
<keyword evidence="7" id="KW-0407">Ion channel</keyword>
<keyword evidence="3 8" id="KW-0812">Transmembrane</keyword>
<organism evidence="12 13">
    <name type="scientific">Vitis vinifera</name>
    <name type="common">Grape</name>
    <dbReference type="NCBI Taxonomy" id="29760"/>
    <lineage>
        <taxon>Eukaryota</taxon>
        <taxon>Viridiplantae</taxon>
        <taxon>Streptophyta</taxon>
        <taxon>Embryophyta</taxon>
        <taxon>Tracheophyta</taxon>
        <taxon>Spermatophyta</taxon>
        <taxon>Magnoliopsida</taxon>
        <taxon>eudicotyledons</taxon>
        <taxon>Gunneridae</taxon>
        <taxon>Pentapetalae</taxon>
        <taxon>rosids</taxon>
        <taxon>Vitales</taxon>
        <taxon>Vitaceae</taxon>
        <taxon>Viteae</taxon>
        <taxon>Vitis</taxon>
    </lineage>
</organism>
<evidence type="ECO:0000259" key="9">
    <source>
        <dbReference type="Pfam" id="PF00924"/>
    </source>
</evidence>
<dbReference type="Pfam" id="PF00924">
    <property type="entry name" value="MS_channel_2nd"/>
    <property type="match status" value="1"/>
</dbReference>
<evidence type="ECO:0000256" key="6">
    <source>
        <dbReference type="ARBA" id="ARBA00023136"/>
    </source>
</evidence>